<evidence type="ECO:0000256" key="1">
    <source>
        <dbReference type="SAM" id="MobiDB-lite"/>
    </source>
</evidence>
<dbReference type="Proteomes" id="UP001189429">
    <property type="component" value="Unassembled WGS sequence"/>
</dbReference>
<reference evidence="2" key="1">
    <citation type="submission" date="2023-10" db="EMBL/GenBank/DDBJ databases">
        <authorList>
            <person name="Chen Y."/>
            <person name="Shah S."/>
            <person name="Dougan E. K."/>
            <person name="Thang M."/>
            <person name="Chan C."/>
        </authorList>
    </citation>
    <scope>NUCLEOTIDE SEQUENCE [LARGE SCALE GENOMIC DNA]</scope>
</reference>
<comment type="caution">
    <text evidence="2">The sequence shown here is derived from an EMBL/GenBank/DDBJ whole genome shotgun (WGS) entry which is preliminary data.</text>
</comment>
<sequence>AAWRPPRRLPPPRPRARAKPPPRRRRCSRLLPVCRRGCRLRRCPASARTGERRSCRSPRSCAARRRVSTRRLPAPGVASWT</sequence>
<feature type="compositionally biased region" description="Basic residues" evidence="1">
    <location>
        <begin position="14"/>
        <end position="24"/>
    </location>
</feature>
<feature type="region of interest" description="Disordered" evidence="1">
    <location>
        <begin position="45"/>
        <end position="81"/>
    </location>
</feature>
<organism evidence="2 3">
    <name type="scientific">Prorocentrum cordatum</name>
    <dbReference type="NCBI Taxonomy" id="2364126"/>
    <lineage>
        <taxon>Eukaryota</taxon>
        <taxon>Sar</taxon>
        <taxon>Alveolata</taxon>
        <taxon>Dinophyceae</taxon>
        <taxon>Prorocentrales</taxon>
        <taxon>Prorocentraceae</taxon>
        <taxon>Prorocentrum</taxon>
    </lineage>
</organism>
<evidence type="ECO:0000313" key="2">
    <source>
        <dbReference type="EMBL" id="CAK0879089.1"/>
    </source>
</evidence>
<protein>
    <submittedName>
        <fullName evidence="2">Uncharacterized protein</fullName>
    </submittedName>
</protein>
<evidence type="ECO:0000313" key="3">
    <source>
        <dbReference type="Proteomes" id="UP001189429"/>
    </source>
</evidence>
<accession>A0ABN9VZH2</accession>
<dbReference type="EMBL" id="CAUYUJ010017917">
    <property type="protein sequence ID" value="CAK0879089.1"/>
    <property type="molecule type" value="Genomic_DNA"/>
</dbReference>
<feature type="region of interest" description="Disordered" evidence="1">
    <location>
        <begin position="1"/>
        <end position="24"/>
    </location>
</feature>
<feature type="non-terminal residue" evidence="2">
    <location>
        <position position="1"/>
    </location>
</feature>
<keyword evidence="3" id="KW-1185">Reference proteome</keyword>
<name>A0ABN9VZH2_9DINO</name>
<proteinExistence type="predicted"/>
<gene>
    <name evidence="2" type="ORF">PCOR1329_LOCUS62621</name>
</gene>
<feature type="non-terminal residue" evidence="2">
    <location>
        <position position="81"/>
    </location>
</feature>